<protein>
    <submittedName>
        <fullName evidence="3">Uncharacterized protein</fullName>
    </submittedName>
</protein>
<organism evidence="3 4">
    <name type="scientific">Caenorhabditis remanei</name>
    <name type="common">Caenorhabditis vulgaris</name>
    <dbReference type="NCBI Taxonomy" id="31234"/>
    <lineage>
        <taxon>Eukaryota</taxon>
        <taxon>Metazoa</taxon>
        <taxon>Ecdysozoa</taxon>
        <taxon>Nematoda</taxon>
        <taxon>Chromadorea</taxon>
        <taxon>Rhabditida</taxon>
        <taxon>Rhabditina</taxon>
        <taxon>Rhabditomorpha</taxon>
        <taxon>Rhabditoidea</taxon>
        <taxon>Rhabditidae</taxon>
        <taxon>Peloderinae</taxon>
        <taxon>Caenorhabditis</taxon>
    </lineage>
</organism>
<reference evidence="3" key="1">
    <citation type="submission" date="2017-08" db="EMBL/GenBank/DDBJ databases">
        <authorList>
            <person name="de Groot N.N."/>
        </authorList>
    </citation>
    <scope>NUCLEOTIDE SEQUENCE [LARGE SCALE GENOMIC DNA]</scope>
    <source>
        <strain evidence="3">PX439</strain>
    </source>
</reference>
<proteinExistence type="predicted"/>
<reference evidence="2 5" key="3">
    <citation type="submission" date="2019-12" db="EMBL/GenBank/DDBJ databases">
        <title>Chromosome-level assembly of the Caenorhabditis remanei genome.</title>
        <authorList>
            <person name="Teterina A.A."/>
            <person name="Willis J.H."/>
            <person name="Phillips P.C."/>
        </authorList>
    </citation>
    <scope>NUCLEOTIDE SEQUENCE [LARGE SCALE GENOMIC DNA]</scope>
    <source>
        <strain evidence="2 5">PX506</strain>
        <tissue evidence="2">Whole organism</tissue>
    </source>
</reference>
<name>A0A261AA72_CAERE</name>
<evidence type="ECO:0000313" key="4">
    <source>
        <dbReference type="Proteomes" id="UP000216624"/>
    </source>
</evidence>
<keyword evidence="4" id="KW-1185">Reference proteome</keyword>
<evidence type="ECO:0000313" key="5">
    <source>
        <dbReference type="Proteomes" id="UP000483820"/>
    </source>
</evidence>
<feature type="compositionally biased region" description="Basic and acidic residues" evidence="1">
    <location>
        <begin position="67"/>
        <end position="76"/>
    </location>
</feature>
<feature type="region of interest" description="Disordered" evidence="1">
    <location>
        <begin position="1"/>
        <end position="92"/>
    </location>
</feature>
<dbReference type="EMBL" id="NMWX01000009">
    <property type="protein sequence ID" value="OZF94838.1"/>
    <property type="molecule type" value="Genomic_DNA"/>
</dbReference>
<dbReference type="EMBL" id="WUAV01000001">
    <property type="protein sequence ID" value="KAF1768643.1"/>
    <property type="molecule type" value="Genomic_DNA"/>
</dbReference>
<gene>
    <name evidence="3" type="ORF">FL82_08977</name>
    <name evidence="2" type="ORF">GCK72_000455</name>
</gene>
<feature type="compositionally biased region" description="Polar residues" evidence="1">
    <location>
        <begin position="29"/>
        <end position="43"/>
    </location>
</feature>
<comment type="caution">
    <text evidence="3">The sequence shown here is derived from an EMBL/GenBank/DDBJ whole genome shotgun (WGS) entry which is preliminary data.</text>
</comment>
<dbReference type="Proteomes" id="UP000216624">
    <property type="component" value="Unassembled WGS sequence"/>
</dbReference>
<feature type="compositionally biased region" description="Basic and acidic residues" evidence="1">
    <location>
        <begin position="1"/>
        <end position="18"/>
    </location>
</feature>
<feature type="non-terminal residue" evidence="3">
    <location>
        <position position="1"/>
    </location>
</feature>
<dbReference type="AlphaFoldDB" id="A0A261AA72"/>
<evidence type="ECO:0000313" key="3">
    <source>
        <dbReference type="EMBL" id="OZF94838.1"/>
    </source>
</evidence>
<evidence type="ECO:0000256" key="1">
    <source>
        <dbReference type="SAM" id="MobiDB-lite"/>
    </source>
</evidence>
<reference evidence="4" key="2">
    <citation type="submission" date="2017-08" db="EMBL/GenBank/DDBJ databases">
        <authorList>
            <person name="Fierst J.L."/>
        </authorList>
    </citation>
    <scope>NUCLEOTIDE SEQUENCE [LARGE SCALE GENOMIC DNA]</scope>
    <source>
        <strain evidence="4">PX439</strain>
    </source>
</reference>
<dbReference type="Proteomes" id="UP000483820">
    <property type="component" value="Chromosome I"/>
</dbReference>
<evidence type="ECO:0000313" key="2">
    <source>
        <dbReference type="EMBL" id="KAF1768643.1"/>
    </source>
</evidence>
<sequence>MSHVDRYDMNKGESEKERKRSRSRKAPPTRSTIDNRPPWNNDTYIEGYEDVDEHGKFRKRGGGMPKTNDRQQEELTKNWTESLRDKHHQPQK</sequence>
<accession>A0A261AA72</accession>